<protein>
    <recommendedName>
        <fullName evidence="4">Oxidoreductase</fullName>
    </recommendedName>
</protein>
<dbReference type="InterPro" id="IPR050259">
    <property type="entry name" value="SDR"/>
</dbReference>
<reference evidence="2 3" key="1">
    <citation type="submission" date="2019-05" db="EMBL/GenBank/DDBJ databases">
        <authorList>
            <consortium name="Science for Life Laboratories"/>
        </authorList>
    </citation>
    <scope>NUCLEOTIDE SEQUENCE [LARGE SCALE GENOMIC DNA]</scope>
    <source>
        <strain evidence="2">Soil9</strain>
    </source>
</reference>
<dbReference type="RefSeq" id="WP_162666567.1">
    <property type="nucleotide sequence ID" value="NZ_LR593886.1"/>
</dbReference>
<organism evidence="2 3">
    <name type="scientific">Gemmata massiliana</name>
    <dbReference type="NCBI Taxonomy" id="1210884"/>
    <lineage>
        <taxon>Bacteria</taxon>
        <taxon>Pseudomonadati</taxon>
        <taxon>Planctomycetota</taxon>
        <taxon>Planctomycetia</taxon>
        <taxon>Gemmatales</taxon>
        <taxon>Gemmataceae</taxon>
        <taxon>Gemmata</taxon>
    </lineage>
</organism>
<dbReference type="CDD" id="cd05233">
    <property type="entry name" value="SDR_c"/>
    <property type="match status" value="1"/>
</dbReference>
<accession>A0A6P2CT85</accession>
<dbReference type="FunFam" id="3.40.50.720:FF:000084">
    <property type="entry name" value="Short-chain dehydrogenase reductase"/>
    <property type="match status" value="1"/>
</dbReference>
<dbReference type="PANTHER" id="PTHR42879:SF6">
    <property type="entry name" value="NADPH-DEPENDENT REDUCTASE BACG"/>
    <property type="match status" value="1"/>
</dbReference>
<evidence type="ECO:0008006" key="4">
    <source>
        <dbReference type="Google" id="ProtNLM"/>
    </source>
</evidence>
<dbReference type="InterPro" id="IPR036291">
    <property type="entry name" value="NAD(P)-bd_dom_sf"/>
</dbReference>
<sequence>MDLQLTGKTAVVTGSTAGIGLSIAEELAREGVKVFVAGRTQPKIDEALKVVRKAGEAEGVVADAGTAEGCAALVRRVPQVDILVNNLGIYEAKPFAEIPDADWQKLFDVNVMSGVRLSRHYFPQMLSAGWGRVIFIASESGVMTPPEMVHYGVTKSSQLALSRGMAELTKGTQVTVNTVLPGPTQSEGIAEFLRKVSPGAKDDADAEAEFFRAHRSSSLLQRLIDPQEIAHMVAYLASPLSAATNGATLRVEGGLLRSIV</sequence>
<proteinExistence type="inferred from homology"/>
<name>A0A6P2CT85_9BACT</name>
<dbReference type="Proteomes" id="UP000464178">
    <property type="component" value="Chromosome"/>
</dbReference>
<comment type="similarity">
    <text evidence="1">Belongs to the short-chain dehydrogenases/reductases (SDR) family.</text>
</comment>
<dbReference type="PANTHER" id="PTHR42879">
    <property type="entry name" value="3-OXOACYL-(ACYL-CARRIER-PROTEIN) REDUCTASE"/>
    <property type="match status" value="1"/>
</dbReference>
<evidence type="ECO:0000256" key="1">
    <source>
        <dbReference type="ARBA" id="ARBA00006484"/>
    </source>
</evidence>
<gene>
    <name evidence="2" type="ORF">SOIL9_61180</name>
</gene>
<dbReference type="Pfam" id="PF00106">
    <property type="entry name" value="adh_short"/>
    <property type="match status" value="1"/>
</dbReference>
<dbReference type="AlphaFoldDB" id="A0A6P2CT85"/>
<dbReference type="InterPro" id="IPR002347">
    <property type="entry name" value="SDR_fam"/>
</dbReference>
<dbReference type="Gene3D" id="3.40.50.720">
    <property type="entry name" value="NAD(P)-binding Rossmann-like Domain"/>
    <property type="match status" value="1"/>
</dbReference>
<evidence type="ECO:0000313" key="3">
    <source>
        <dbReference type="Proteomes" id="UP000464178"/>
    </source>
</evidence>
<keyword evidence="3" id="KW-1185">Reference proteome</keyword>
<dbReference type="SUPFAM" id="SSF51735">
    <property type="entry name" value="NAD(P)-binding Rossmann-fold domains"/>
    <property type="match status" value="1"/>
</dbReference>
<dbReference type="EMBL" id="LR593886">
    <property type="protein sequence ID" value="VTR91596.1"/>
    <property type="molecule type" value="Genomic_DNA"/>
</dbReference>
<dbReference type="KEGG" id="gms:SOIL9_61180"/>
<dbReference type="PRINTS" id="PR00081">
    <property type="entry name" value="GDHRDH"/>
</dbReference>
<evidence type="ECO:0000313" key="2">
    <source>
        <dbReference type="EMBL" id="VTR91596.1"/>
    </source>
</evidence>